<reference evidence="5 6" key="1">
    <citation type="submission" date="2017-04" db="EMBL/GenBank/DDBJ databases">
        <title>Genome Sequence of the Model Brown-Rot Fungus Postia placenta SB12.</title>
        <authorList>
            <consortium name="DOE Joint Genome Institute"/>
            <person name="Gaskell J."/>
            <person name="Kersten P."/>
            <person name="Larrondo L.F."/>
            <person name="Canessa P."/>
            <person name="Martinez D."/>
            <person name="Hibbett D."/>
            <person name="Schmoll M."/>
            <person name="Kubicek C.P."/>
            <person name="Martinez A.T."/>
            <person name="Yadav J."/>
            <person name="Master E."/>
            <person name="Magnuson J.K."/>
            <person name="James T."/>
            <person name="Yaver D."/>
            <person name="Berka R."/>
            <person name="Labutti K."/>
            <person name="Lipzen A."/>
            <person name="Aerts A."/>
            <person name="Barry K."/>
            <person name="Henrissat B."/>
            <person name="Blanchette R."/>
            <person name="Grigoriev I."/>
            <person name="Cullen D."/>
        </authorList>
    </citation>
    <scope>NUCLEOTIDE SEQUENCE [LARGE SCALE GENOMIC DNA]</scope>
    <source>
        <strain evidence="5 6">MAD-698-R-SB12</strain>
    </source>
</reference>
<feature type="compositionally biased region" description="Basic residues" evidence="3">
    <location>
        <begin position="174"/>
        <end position="184"/>
    </location>
</feature>
<dbReference type="PANTHER" id="PTHR10270">
    <property type="entry name" value="SOX TRANSCRIPTION FACTOR"/>
    <property type="match status" value="1"/>
</dbReference>
<evidence type="ECO:0000256" key="3">
    <source>
        <dbReference type="SAM" id="MobiDB-lite"/>
    </source>
</evidence>
<dbReference type="GO" id="GO:0000122">
    <property type="term" value="P:negative regulation of transcription by RNA polymerase II"/>
    <property type="evidence" value="ECO:0007669"/>
    <property type="project" value="TreeGrafter"/>
</dbReference>
<dbReference type="AlphaFoldDB" id="A0A1X6N8X4"/>
<gene>
    <name evidence="5" type="ORF">POSPLADRAFT_1044340</name>
</gene>
<name>A0A1X6N8X4_9APHY</name>
<evidence type="ECO:0000313" key="5">
    <source>
        <dbReference type="EMBL" id="OSX64906.1"/>
    </source>
</evidence>
<evidence type="ECO:0000256" key="1">
    <source>
        <dbReference type="ARBA" id="ARBA00023125"/>
    </source>
</evidence>
<keyword evidence="1 2" id="KW-0238">DNA-binding</keyword>
<dbReference type="InterPro" id="IPR050140">
    <property type="entry name" value="SRY-related_HMG-box_TF-like"/>
</dbReference>
<dbReference type="PROSITE" id="PS50118">
    <property type="entry name" value="HMG_BOX_2"/>
    <property type="match status" value="1"/>
</dbReference>
<feature type="DNA-binding region" description="HMG box" evidence="2">
    <location>
        <begin position="110"/>
        <end position="179"/>
    </location>
</feature>
<keyword evidence="6" id="KW-1185">Reference proteome</keyword>
<dbReference type="OrthoDB" id="6247875at2759"/>
<evidence type="ECO:0000256" key="2">
    <source>
        <dbReference type="PROSITE-ProRule" id="PRU00267"/>
    </source>
</evidence>
<dbReference type="PANTHER" id="PTHR10270:SF327">
    <property type="entry name" value="PROTEIN CBG16280"/>
    <property type="match status" value="1"/>
</dbReference>
<feature type="compositionally biased region" description="Polar residues" evidence="3">
    <location>
        <begin position="209"/>
        <end position="220"/>
    </location>
</feature>
<dbReference type="SUPFAM" id="SSF47095">
    <property type="entry name" value="HMG-box"/>
    <property type="match status" value="1"/>
</dbReference>
<feature type="compositionally biased region" description="Low complexity" evidence="3">
    <location>
        <begin position="222"/>
        <end position="262"/>
    </location>
</feature>
<dbReference type="STRING" id="670580.A0A1X6N8X4"/>
<sequence>MHNGTRPHSSSFPPSIPARTVLWRLRSTNTSTSSPIVTGATTRQTELPSAITVEQVPLTRPAPLESGNTCMSSASMPATTGNIPYPPTPYNNATSRWRAQRNRERDPTWVPRPPNAFIIFRSEYSRKHAHGGTNKAEEKTLSKRAGETWKLLSDAEKKPYKLRAEQERADHQRRNPGYKYRPRRGQTAAGNVSGPMSRREQVESFLRRTVSQDNSFSESDSASEYTTPSSPTSFESSSPEPSDTQLSRSSSPARSARSLSRPPTHEEALHNRLQQSLFLSPAYTASSPTLGLRTGSLWDGSEGLSSILPSPSAVLDIPAWSNPYPSVGEDTQSAGAIGASLSSSTSYPHDESLEMLTFGGPGMNVAAVERTQASLTLPGDSRMDWHATCPPASPLLRRRRAATASAALPSPLTVVTSSLANWNGDGPSAVDPSSLGTYLATRRPSLPITPYAGVGIGMSQQPCSLPVPTAGFATTGFDLDRTPRSSEFPRDVQGHYPPPQPNSTGYVAYMQGKPSSTMAVAGGSRENGTGLNTYIAAETDFISYTMGLAELGIEPVVYNMSPFEDLDINEFFNFEHEP</sequence>
<dbReference type="GO" id="GO:0000978">
    <property type="term" value="F:RNA polymerase II cis-regulatory region sequence-specific DNA binding"/>
    <property type="evidence" value="ECO:0007669"/>
    <property type="project" value="TreeGrafter"/>
</dbReference>
<dbReference type="EMBL" id="KZ110593">
    <property type="protein sequence ID" value="OSX64906.1"/>
    <property type="molecule type" value="Genomic_DNA"/>
</dbReference>
<dbReference type="SMART" id="SM00398">
    <property type="entry name" value="HMG"/>
    <property type="match status" value="1"/>
</dbReference>
<dbReference type="GO" id="GO:0005634">
    <property type="term" value="C:nucleus"/>
    <property type="evidence" value="ECO:0007669"/>
    <property type="project" value="UniProtKB-UniRule"/>
</dbReference>
<proteinExistence type="predicted"/>
<dbReference type="Proteomes" id="UP000194127">
    <property type="component" value="Unassembled WGS sequence"/>
</dbReference>
<dbReference type="Pfam" id="PF00505">
    <property type="entry name" value="HMG_box"/>
    <property type="match status" value="1"/>
</dbReference>
<dbReference type="InterPro" id="IPR036910">
    <property type="entry name" value="HMG_box_dom_sf"/>
</dbReference>
<protein>
    <recommendedName>
        <fullName evidence="4">HMG box domain-containing protein</fullName>
    </recommendedName>
</protein>
<evidence type="ECO:0000259" key="4">
    <source>
        <dbReference type="PROSITE" id="PS50118"/>
    </source>
</evidence>
<dbReference type="InterPro" id="IPR009071">
    <property type="entry name" value="HMG_box_dom"/>
</dbReference>
<dbReference type="RefSeq" id="XP_024341700.1">
    <property type="nucleotide sequence ID" value="XM_024478516.1"/>
</dbReference>
<dbReference type="GeneID" id="36323466"/>
<dbReference type="CDD" id="cd01389">
    <property type="entry name" value="HMG-box_ROX1-like"/>
    <property type="match status" value="1"/>
</dbReference>
<organism evidence="5 6">
    <name type="scientific">Postia placenta MAD-698-R-SB12</name>
    <dbReference type="NCBI Taxonomy" id="670580"/>
    <lineage>
        <taxon>Eukaryota</taxon>
        <taxon>Fungi</taxon>
        <taxon>Dikarya</taxon>
        <taxon>Basidiomycota</taxon>
        <taxon>Agaricomycotina</taxon>
        <taxon>Agaricomycetes</taxon>
        <taxon>Polyporales</taxon>
        <taxon>Adustoporiaceae</taxon>
        <taxon>Rhodonia</taxon>
    </lineage>
</organism>
<dbReference type="GO" id="GO:0030154">
    <property type="term" value="P:cell differentiation"/>
    <property type="evidence" value="ECO:0007669"/>
    <property type="project" value="TreeGrafter"/>
</dbReference>
<evidence type="ECO:0000313" key="6">
    <source>
        <dbReference type="Proteomes" id="UP000194127"/>
    </source>
</evidence>
<feature type="domain" description="HMG box" evidence="4">
    <location>
        <begin position="110"/>
        <end position="179"/>
    </location>
</feature>
<dbReference type="GO" id="GO:0001228">
    <property type="term" value="F:DNA-binding transcription activator activity, RNA polymerase II-specific"/>
    <property type="evidence" value="ECO:0007669"/>
    <property type="project" value="TreeGrafter"/>
</dbReference>
<dbReference type="Gene3D" id="1.10.30.10">
    <property type="entry name" value="High mobility group box domain"/>
    <property type="match status" value="1"/>
</dbReference>
<keyword evidence="2" id="KW-0539">Nucleus</keyword>
<feature type="compositionally biased region" description="Basic and acidic residues" evidence="3">
    <location>
        <begin position="197"/>
        <end position="206"/>
    </location>
</feature>
<feature type="region of interest" description="Disordered" evidence="3">
    <location>
        <begin position="160"/>
        <end position="269"/>
    </location>
</feature>
<accession>A0A1X6N8X4</accession>
<feature type="compositionally biased region" description="Basic and acidic residues" evidence="3">
    <location>
        <begin position="160"/>
        <end position="173"/>
    </location>
</feature>